<accession>A0A6D2K9I4</accession>
<reference evidence="2" key="1">
    <citation type="submission" date="2020-01" db="EMBL/GenBank/DDBJ databases">
        <authorList>
            <person name="Mishra B."/>
        </authorList>
    </citation>
    <scope>NUCLEOTIDE SEQUENCE [LARGE SCALE GENOMIC DNA]</scope>
</reference>
<dbReference type="Proteomes" id="UP000467841">
    <property type="component" value="Unassembled WGS sequence"/>
</dbReference>
<organism evidence="2 3">
    <name type="scientific">Microthlaspi erraticum</name>
    <dbReference type="NCBI Taxonomy" id="1685480"/>
    <lineage>
        <taxon>Eukaryota</taxon>
        <taxon>Viridiplantae</taxon>
        <taxon>Streptophyta</taxon>
        <taxon>Embryophyta</taxon>
        <taxon>Tracheophyta</taxon>
        <taxon>Spermatophyta</taxon>
        <taxon>Magnoliopsida</taxon>
        <taxon>eudicotyledons</taxon>
        <taxon>Gunneridae</taxon>
        <taxon>Pentapetalae</taxon>
        <taxon>rosids</taxon>
        <taxon>malvids</taxon>
        <taxon>Brassicales</taxon>
        <taxon>Brassicaceae</taxon>
        <taxon>Coluteocarpeae</taxon>
        <taxon>Microthlaspi</taxon>
    </lineage>
</organism>
<evidence type="ECO:0000313" key="3">
    <source>
        <dbReference type="Proteomes" id="UP000467841"/>
    </source>
</evidence>
<dbReference type="AlphaFoldDB" id="A0A6D2K9I4"/>
<comment type="caution">
    <text evidence="2">The sequence shown here is derived from an EMBL/GenBank/DDBJ whole genome shotgun (WGS) entry which is preliminary data.</text>
</comment>
<protein>
    <submittedName>
        <fullName evidence="2">Uncharacterized protein</fullName>
    </submittedName>
</protein>
<evidence type="ECO:0000256" key="1">
    <source>
        <dbReference type="SAM" id="MobiDB-lite"/>
    </source>
</evidence>
<proteinExistence type="predicted"/>
<evidence type="ECO:0000313" key="2">
    <source>
        <dbReference type="EMBL" id="CAA7048800.1"/>
    </source>
</evidence>
<keyword evidence="3" id="KW-1185">Reference proteome</keyword>
<gene>
    <name evidence="2" type="ORF">MERR_LOCUS36035</name>
</gene>
<name>A0A6D2K9I4_9BRAS</name>
<feature type="region of interest" description="Disordered" evidence="1">
    <location>
        <begin position="103"/>
        <end position="132"/>
    </location>
</feature>
<sequence>MHQKSLATERTPWKVRRKQRLLQKGIEAIYREAMTCGANLLPSACSECAKLQRIKNETESAASDLSKGKTESLAAIRRLLYLLEEEEDKRILEEEEDKWKLEEKEMEKKRKLEEKEIDKKRPSEENEMDKKRKVREDVINSVINDYQVFYIPTEG</sequence>
<dbReference type="EMBL" id="CACVBM020001396">
    <property type="protein sequence ID" value="CAA7048800.1"/>
    <property type="molecule type" value="Genomic_DNA"/>
</dbReference>